<evidence type="ECO:0000256" key="3">
    <source>
        <dbReference type="ARBA" id="ARBA00022679"/>
    </source>
</evidence>
<accession>A0A1G1XYW8</accession>
<comment type="caution">
    <text evidence="8">The sequence shown here is derived from an EMBL/GenBank/DDBJ whole genome shotgun (WGS) entry which is preliminary data.</text>
</comment>
<dbReference type="GO" id="GO:0005886">
    <property type="term" value="C:plasma membrane"/>
    <property type="evidence" value="ECO:0007669"/>
    <property type="project" value="UniProtKB-SubCell"/>
</dbReference>
<gene>
    <name evidence="7" type="primary">lgt</name>
    <name evidence="8" type="ORF">A2729_00350</name>
</gene>
<organism evidence="8 9">
    <name type="scientific">Candidatus Buchananbacteria bacterium RIFCSPHIGHO2_01_FULL_39_14</name>
    <dbReference type="NCBI Taxonomy" id="1797532"/>
    <lineage>
        <taxon>Bacteria</taxon>
        <taxon>Candidatus Buchananiibacteriota</taxon>
    </lineage>
</organism>
<evidence type="ECO:0000256" key="1">
    <source>
        <dbReference type="ARBA" id="ARBA00007150"/>
    </source>
</evidence>
<keyword evidence="8" id="KW-0449">Lipoprotein</keyword>
<dbReference type="Proteomes" id="UP000178930">
    <property type="component" value="Unassembled WGS sequence"/>
</dbReference>
<keyword evidence="2 7" id="KW-1003">Cell membrane</keyword>
<reference evidence="8 9" key="1">
    <citation type="journal article" date="2016" name="Nat. Commun.">
        <title>Thousands of microbial genomes shed light on interconnected biogeochemical processes in an aquifer system.</title>
        <authorList>
            <person name="Anantharaman K."/>
            <person name="Brown C.T."/>
            <person name="Hug L.A."/>
            <person name="Sharon I."/>
            <person name="Castelle C.J."/>
            <person name="Probst A.J."/>
            <person name="Thomas B.C."/>
            <person name="Singh A."/>
            <person name="Wilkins M.J."/>
            <person name="Karaoz U."/>
            <person name="Brodie E.L."/>
            <person name="Williams K.H."/>
            <person name="Hubbard S.S."/>
            <person name="Banfield J.F."/>
        </authorList>
    </citation>
    <scope>NUCLEOTIDE SEQUENCE [LARGE SCALE GENOMIC DNA]</scope>
</reference>
<dbReference type="PANTHER" id="PTHR30589">
    <property type="entry name" value="PROLIPOPROTEIN DIACYLGLYCERYL TRANSFERASE"/>
    <property type="match status" value="1"/>
</dbReference>
<evidence type="ECO:0000313" key="9">
    <source>
        <dbReference type="Proteomes" id="UP000178930"/>
    </source>
</evidence>
<comment type="pathway">
    <text evidence="7">Protein modification; lipoprotein biosynthesis (diacylglyceryl transfer).</text>
</comment>
<feature type="binding site" evidence="7">
    <location>
        <position position="139"/>
    </location>
    <ligand>
        <name>a 1,2-diacyl-sn-glycero-3-phospho-(1'-sn-glycerol)</name>
        <dbReference type="ChEBI" id="CHEBI:64716"/>
    </ligand>
</feature>
<dbReference type="UniPathway" id="UPA00664"/>
<evidence type="ECO:0000256" key="5">
    <source>
        <dbReference type="ARBA" id="ARBA00022989"/>
    </source>
</evidence>
<dbReference type="EC" id="2.5.1.145" evidence="7"/>
<sequence length="289" mass="33428">MFNFLQTYLPQPILFQFGFIRVYWYGLFIVLGTLAGLMVVLKLAARKKIPSDEIYNLGFYLIIFSLIGARIYSIFLDLPYYLQNPFEIVAVWHGGLAIHGAIIGGVLTLLIYCWRKKYSFWLWADILAVALPLGQGFGRWGNYFNQELFGKPTDLPWGIPIALENRPIEYLSYQYFHPTFIYESILNLLNFLILLFLFHFFYRHPGLDSGSQAKEMPKQIRHDNLAGVIFLIYLINYSFIRILMEFLRTDPAPLIYGFRLPVIVSGVIIVLSLIILIIKSTKSQITSSK</sequence>
<keyword evidence="3 7" id="KW-0808">Transferase</keyword>
<dbReference type="EMBL" id="MHIB01000003">
    <property type="protein sequence ID" value="OGY45279.1"/>
    <property type="molecule type" value="Genomic_DNA"/>
</dbReference>
<proteinExistence type="inferred from homology"/>
<dbReference type="GO" id="GO:0042158">
    <property type="term" value="P:lipoprotein biosynthetic process"/>
    <property type="evidence" value="ECO:0007669"/>
    <property type="project" value="UniProtKB-UniRule"/>
</dbReference>
<keyword evidence="4 7" id="KW-0812">Transmembrane</keyword>
<dbReference type="PROSITE" id="PS01311">
    <property type="entry name" value="LGT"/>
    <property type="match status" value="1"/>
</dbReference>
<dbReference type="NCBIfam" id="TIGR00544">
    <property type="entry name" value="lgt"/>
    <property type="match status" value="1"/>
</dbReference>
<comment type="similarity">
    <text evidence="1 7">Belongs to the Lgt family.</text>
</comment>
<evidence type="ECO:0000256" key="7">
    <source>
        <dbReference type="HAMAP-Rule" id="MF_01147"/>
    </source>
</evidence>
<feature type="transmembrane region" description="Helical" evidence="7">
    <location>
        <begin position="223"/>
        <end position="244"/>
    </location>
</feature>
<feature type="transmembrane region" description="Helical" evidence="7">
    <location>
        <begin position="180"/>
        <end position="202"/>
    </location>
</feature>
<feature type="transmembrane region" description="Helical" evidence="7">
    <location>
        <begin position="22"/>
        <end position="45"/>
    </location>
</feature>
<feature type="transmembrane region" description="Helical" evidence="7">
    <location>
        <begin position="57"/>
        <end position="76"/>
    </location>
</feature>
<keyword evidence="6 7" id="KW-0472">Membrane</keyword>
<dbReference type="GO" id="GO:0008961">
    <property type="term" value="F:phosphatidylglycerol-prolipoprotein diacylglyceryl transferase activity"/>
    <property type="evidence" value="ECO:0007669"/>
    <property type="project" value="UniProtKB-UniRule"/>
</dbReference>
<evidence type="ECO:0000256" key="4">
    <source>
        <dbReference type="ARBA" id="ARBA00022692"/>
    </source>
</evidence>
<comment type="subcellular location">
    <subcellularLocation>
        <location evidence="7">Cell membrane</location>
        <topology evidence="7">Multi-pass membrane protein</topology>
    </subcellularLocation>
</comment>
<dbReference type="STRING" id="1797532.A2729_00350"/>
<feature type="transmembrane region" description="Helical" evidence="7">
    <location>
        <begin position="88"/>
        <end position="113"/>
    </location>
</feature>
<evidence type="ECO:0000256" key="2">
    <source>
        <dbReference type="ARBA" id="ARBA00022475"/>
    </source>
</evidence>
<protein>
    <recommendedName>
        <fullName evidence="7">Phosphatidylglycerol--prolipoprotein diacylglyceryl transferase</fullName>
        <ecNumber evidence="7">2.5.1.145</ecNumber>
    </recommendedName>
</protein>
<keyword evidence="5 7" id="KW-1133">Transmembrane helix</keyword>
<evidence type="ECO:0000256" key="6">
    <source>
        <dbReference type="ARBA" id="ARBA00023136"/>
    </source>
</evidence>
<comment type="catalytic activity">
    <reaction evidence="7">
        <text>L-cysteinyl-[prolipoprotein] + a 1,2-diacyl-sn-glycero-3-phospho-(1'-sn-glycerol) = an S-1,2-diacyl-sn-glyceryl-L-cysteinyl-[prolipoprotein] + sn-glycerol 1-phosphate + H(+)</text>
        <dbReference type="Rhea" id="RHEA:56712"/>
        <dbReference type="Rhea" id="RHEA-COMP:14679"/>
        <dbReference type="Rhea" id="RHEA-COMP:14680"/>
        <dbReference type="ChEBI" id="CHEBI:15378"/>
        <dbReference type="ChEBI" id="CHEBI:29950"/>
        <dbReference type="ChEBI" id="CHEBI:57685"/>
        <dbReference type="ChEBI" id="CHEBI:64716"/>
        <dbReference type="ChEBI" id="CHEBI:140658"/>
        <dbReference type="EC" id="2.5.1.145"/>
    </reaction>
</comment>
<dbReference type="HAMAP" id="MF_01147">
    <property type="entry name" value="Lgt"/>
    <property type="match status" value="1"/>
</dbReference>
<dbReference type="AlphaFoldDB" id="A0A1G1XYW8"/>
<dbReference type="InterPro" id="IPR001640">
    <property type="entry name" value="Lgt"/>
</dbReference>
<feature type="transmembrane region" description="Helical" evidence="7">
    <location>
        <begin position="120"/>
        <end position="138"/>
    </location>
</feature>
<dbReference type="PANTHER" id="PTHR30589:SF0">
    <property type="entry name" value="PHOSPHATIDYLGLYCEROL--PROLIPOPROTEIN DIACYLGLYCERYL TRANSFERASE"/>
    <property type="match status" value="1"/>
</dbReference>
<name>A0A1G1XYW8_9BACT</name>
<dbReference type="Pfam" id="PF01790">
    <property type="entry name" value="LGT"/>
    <property type="match status" value="1"/>
</dbReference>
<evidence type="ECO:0000313" key="8">
    <source>
        <dbReference type="EMBL" id="OGY45279.1"/>
    </source>
</evidence>
<feature type="transmembrane region" description="Helical" evidence="7">
    <location>
        <begin position="256"/>
        <end position="278"/>
    </location>
</feature>
<comment type="function">
    <text evidence="7">Catalyzes the transfer of the diacylglyceryl group from phosphatidylglycerol to the sulfhydryl group of the N-terminal cysteine of a prolipoprotein, the first step in the formation of mature lipoproteins.</text>
</comment>